<dbReference type="AlphaFoldDB" id="A0A239ELR4"/>
<dbReference type="Gene3D" id="3.30.2140.20">
    <property type="match status" value="1"/>
</dbReference>
<keyword evidence="3" id="KW-0808">Transferase</keyword>
<dbReference type="InterPro" id="IPR001447">
    <property type="entry name" value="Arylamine_N-AcTrfase"/>
</dbReference>
<organism evidence="3 4">
    <name type="scientific">Ekhidna lutea</name>
    <dbReference type="NCBI Taxonomy" id="447679"/>
    <lineage>
        <taxon>Bacteria</taxon>
        <taxon>Pseudomonadati</taxon>
        <taxon>Bacteroidota</taxon>
        <taxon>Cytophagia</taxon>
        <taxon>Cytophagales</taxon>
        <taxon>Reichenbachiellaceae</taxon>
        <taxon>Ekhidna</taxon>
    </lineage>
</organism>
<sequence>MKKLNIFQNRPKATKIDIEAYLERIGLSHKPASLEYLKKLQKAHLLHIPFENLDIHYKNKITLDYQKIFDKVITRRRGGFCYELNGLFYHLLYHLGFDCYIISGQVWSHKKEAFGRPFDHMAIVVKLKDELWLVDVGFGDGQIAPLKITVGELQMDYTQYWKIETDPDENLILRHSSTGSYLENRIKFTLEERELIQFLEMCEYHQSSPDSPFTQKKLATILTQDGRVTLTDRKLKIKSLGETEEKPILHEDDFLSKLEHHFGITFQQLIPKQE</sequence>
<dbReference type="SUPFAM" id="SSF54001">
    <property type="entry name" value="Cysteine proteinases"/>
    <property type="match status" value="1"/>
</dbReference>
<protein>
    <submittedName>
        <fullName evidence="3">N-hydroxyarylamine O-acetyltransferase</fullName>
    </submittedName>
</protein>
<dbReference type="PANTHER" id="PTHR11786:SF0">
    <property type="entry name" value="ARYLAMINE N-ACETYLTRANSFERASE 4-RELATED"/>
    <property type="match status" value="1"/>
</dbReference>
<dbReference type="InterPro" id="IPR038765">
    <property type="entry name" value="Papain-like_cys_pep_sf"/>
</dbReference>
<dbReference type="Pfam" id="PF00797">
    <property type="entry name" value="Acetyltransf_2"/>
    <property type="match status" value="1"/>
</dbReference>
<evidence type="ECO:0000313" key="4">
    <source>
        <dbReference type="Proteomes" id="UP000198393"/>
    </source>
</evidence>
<proteinExistence type="inferred from homology"/>
<name>A0A239ELR4_EKHLU</name>
<reference evidence="3 4" key="1">
    <citation type="submission" date="2017-06" db="EMBL/GenBank/DDBJ databases">
        <authorList>
            <person name="Kim H.J."/>
            <person name="Triplett B.A."/>
        </authorList>
    </citation>
    <scope>NUCLEOTIDE SEQUENCE [LARGE SCALE GENOMIC DNA]</scope>
    <source>
        <strain evidence="3 4">DSM 19307</strain>
    </source>
</reference>
<dbReference type="GO" id="GO:0016407">
    <property type="term" value="F:acetyltransferase activity"/>
    <property type="evidence" value="ECO:0007669"/>
    <property type="project" value="InterPro"/>
</dbReference>
<dbReference type="Proteomes" id="UP000198393">
    <property type="component" value="Unassembled WGS sequence"/>
</dbReference>
<dbReference type="PANTHER" id="PTHR11786">
    <property type="entry name" value="N-HYDROXYARYLAMINE O-ACETYLTRANSFERASE"/>
    <property type="match status" value="1"/>
</dbReference>
<dbReference type="InterPro" id="IPR053710">
    <property type="entry name" value="Arylamine_NAT_domain_sf"/>
</dbReference>
<gene>
    <name evidence="3" type="ORF">SAMN05421640_0227</name>
</gene>
<accession>A0A239ELR4</accession>
<dbReference type="RefSeq" id="WP_179213274.1">
    <property type="nucleotide sequence ID" value="NZ_FZPD01000001.1"/>
</dbReference>
<evidence type="ECO:0000256" key="1">
    <source>
        <dbReference type="ARBA" id="ARBA00006547"/>
    </source>
</evidence>
<keyword evidence="4" id="KW-1185">Reference proteome</keyword>
<comment type="similarity">
    <text evidence="1 2">Belongs to the arylamine N-acetyltransferase family.</text>
</comment>
<dbReference type="PRINTS" id="PR01543">
    <property type="entry name" value="ANATRNSFRASE"/>
</dbReference>
<evidence type="ECO:0000256" key="2">
    <source>
        <dbReference type="RuleBase" id="RU003452"/>
    </source>
</evidence>
<dbReference type="EMBL" id="FZPD01000001">
    <property type="protein sequence ID" value="SNS45720.1"/>
    <property type="molecule type" value="Genomic_DNA"/>
</dbReference>
<evidence type="ECO:0000313" key="3">
    <source>
        <dbReference type="EMBL" id="SNS45720.1"/>
    </source>
</evidence>